<organism evidence="3 5">
    <name type="scientific">Ralstonia mannitolilytica</name>
    <dbReference type="NCBI Taxonomy" id="105219"/>
    <lineage>
        <taxon>Bacteria</taxon>
        <taxon>Pseudomonadati</taxon>
        <taxon>Pseudomonadota</taxon>
        <taxon>Betaproteobacteria</taxon>
        <taxon>Burkholderiales</taxon>
        <taxon>Burkholderiaceae</taxon>
        <taxon>Ralstonia</taxon>
    </lineage>
</organism>
<feature type="chain" id="PRO_5042234797" evidence="2">
    <location>
        <begin position="23"/>
        <end position="111"/>
    </location>
</feature>
<reference evidence="3 6" key="1">
    <citation type="submission" date="2023-07" db="EMBL/GenBank/DDBJ databases">
        <authorList>
            <person name="Peeters C."/>
        </authorList>
    </citation>
    <scope>NUCLEOTIDE SEQUENCE</scope>
    <source>
        <strain evidence="4 6">R-77569</strain>
        <strain evidence="3">R-77591</strain>
    </source>
</reference>
<sequence>MLFTRWLVAAPLLALASHSGSAQEASAPALLPDPLNADAVVPAVSAPRTFERYQAYRDAGPAPWRDTNADVAPKPGADAQDGHAGHAMPASAPAAAPAQPAHGSMPGMHHH</sequence>
<evidence type="ECO:0000256" key="2">
    <source>
        <dbReference type="SAM" id="SignalP"/>
    </source>
</evidence>
<keyword evidence="6" id="KW-1185">Reference proteome</keyword>
<name>A0AAD2AVN5_9RALS</name>
<dbReference type="Proteomes" id="UP001190002">
    <property type="component" value="Unassembled WGS sequence"/>
</dbReference>
<comment type="caution">
    <text evidence="3">The sequence shown here is derived from an EMBL/GenBank/DDBJ whole genome shotgun (WGS) entry which is preliminary data.</text>
</comment>
<dbReference type="Proteomes" id="UP001190452">
    <property type="component" value="Unassembled WGS sequence"/>
</dbReference>
<feature type="region of interest" description="Disordered" evidence="1">
    <location>
        <begin position="58"/>
        <end position="111"/>
    </location>
</feature>
<evidence type="ECO:0000313" key="5">
    <source>
        <dbReference type="Proteomes" id="UP001190002"/>
    </source>
</evidence>
<evidence type="ECO:0000313" key="6">
    <source>
        <dbReference type="Proteomes" id="UP001190452"/>
    </source>
</evidence>
<evidence type="ECO:0000256" key="1">
    <source>
        <dbReference type="SAM" id="MobiDB-lite"/>
    </source>
</evidence>
<feature type="signal peptide" evidence="2">
    <location>
        <begin position="1"/>
        <end position="22"/>
    </location>
</feature>
<feature type="compositionally biased region" description="Low complexity" evidence="1">
    <location>
        <begin position="85"/>
        <end position="103"/>
    </location>
</feature>
<keyword evidence="2" id="KW-0732">Signal</keyword>
<dbReference type="AlphaFoldDB" id="A0AAD2AVN5"/>
<dbReference type="EMBL" id="CAUDKV010000015">
    <property type="protein sequence ID" value="CAJ0883282.1"/>
    <property type="molecule type" value="Genomic_DNA"/>
</dbReference>
<dbReference type="RefSeq" id="WP_063394044.1">
    <property type="nucleotide sequence ID" value="NZ_CATVWW010000015.1"/>
</dbReference>
<gene>
    <name evidence="4" type="ORF">R77569_03431</name>
    <name evidence="3" type="ORF">R77591_03486</name>
</gene>
<evidence type="ECO:0000313" key="3">
    <source>
        <dbReference type="EMBL" id="CAJ0689861.1"/>
    </source>
</evidence>
<dbReference type="EMBL" id="CATVXE010000016">
    <property type="protein sequence ID" value="CAJ0689861.1"/>
    <property type="molecule type" value="Genomic_DNA"/>
</dbReference>
<evidence type="ECO:0000313" key="4">
    <source>
        <dbReference type="EMBL" id="CAJ0883282.1"/>
    </source>
</evidence>
<proteinExistence type="predicted"/>
<protein>
    <submittedName>
        <fullName evidence="3">Uncharacterized protein</fullName>
    </submittedName>
</protein>
<accession>A0AAD2AVN5</accession>